<protein>
    <recommendedName>
        <fullName evidence="6">Anti-sigma factor</fullName>
    </recommendedName>
</protein>
<keyword evidence="1" id="KW-1133">Transmembrane helix</keyword>
<sequence>MTPIDDEILQAYVDGALDAADTARVDAALAQDDALACRVRQLRALDAQLRAAFDPVLDEPIPGRLSALLQPTAARATPFTVLEGGRDAGAVRRRATRRWLVPGAALATSVALLAAGLWWQADSGWVRTQDGRQFAAGALTRALDNQLASEPDAHASVAIGLSFRSKDGQVCRSFTVRTPPVRAGLACHTTAGWELPVLGPAVPSEGGELRQAASDLPPAVQAAIDARLSGEVFDAQQERAARAEGWR</sequence>
<accession>A0ABW8J101</accession>
<keyword evidence="5" id="KW-1185">Reference proteome</keyword>
<evidence type="ECO:0000256" key="1">
    <source>
        <dbReference type="SAM" id="Phobius"/>
    </source>
</evidence>
<proteinExistence type="predicted"/>
<evidence type="ECO:0000313" key="3">
    <source>
        <dbReference type="EMBL" id="MFK2875946.1"/>
    </source>
</evidence>
<gene>
    <name evidence="2" type="ORF">ISP25_00145</name>
    <name evidence="3" type="ORF">ISP25_02505</name>
    <name evidence="4" type="ORF">ISP25_20765</name>
</gene>
<reference evidence="3 5" key="1">
    <citation type="submission" date="2020-10" db="EMBL/GenBank/DDBJ databases">
        <title>Phylogeny of dyella-like bacteria.</title>
        <authorList>
            <person name="Fu J."/>
        </authorList>
    </citation>
    <scope>NUCLEOTIDE SEQUENCE [LARGE SCALE GENOMIC DNA]</scope>
    <source>
        <strain evidence="3 5">KACC 19113</strain>
    </source>
</reference>
<organism evidence="3 5">
    <name type="scientific">Rhodanobacter hydrolyticus</name>
    <dbReference type="NCBI Taxonomy" id="2250595"/>
    <lineage>
        <taxon>Bacteria</taxon>
        <taxon>Pseudomonadati</taxon>
        <taxon>Pseudomonadota</taxon>
        <taxon>Gammaproteobacteria</taxon>
        <taxon>Lysobacterales</taxon>
        <taxon>Rhodanobacteraceae</taxon>
        <taxon>Rhodanobacter</taxon>
    </lineage>
</organism>
<dbReference type="EMBL" id="JADIKK010000007">
    <property type="protein sequence ID" value="MFK2875493.1"/>
    <property type="molecule type" value="Genomic_DNA"/>
</dbReference>
<keyword evidence="1" id="KW-0472">Membrane</keyword>
<dbReference type="EMBL" id="JADIKK010000008">
    <property type="protein sequence ID" value="MFK2875946.1"/>
    <property type="molecule type" value="Genomic_DNA"/>
</dbReference>
<keyword evidence="1" id="KW-0812">Transmembrane</keyword>
<evidence type="ECO:0008006" key="6">
    <source>
        <dbReference type="Google" id="ProtNLM"/>
    </source>
</evidence>
<feature type="transmembrane region" description="Helical" evidence="1">
    <location>
        <begin position="99"/>
        <end position="119"/>
    </location>
</feature>
<name>A0ABW8J101_9GAMM</name>
<dbReference type="EMBL" id="JADIKK010000008">
    <property type="protein sequence ID" value="MFK2879512.1"/>
    <property type="molecule type" value="Genomic_DNA"/>
</dbReference>
<evidence type="ECO:0000313" key="2">
    <source>
        <dbReference type="EMBL" id="MFK2875493.1"/>
    </source>
</evidence>
<dbReference type="Proteomes" id="UP001620339">
    <property type="component" value="Unassembled WGS sequence"/>
</dbReference>
<evidence type="ECO:0000313" key="5">
    <source>
        <dbReference type="Proteomes" id="UP001620339"/>
    </source>
</evidence>
<evidence type="ECO:0000313" key="4">
    <source>
        <dbReference type="EMBL" id="MFK2879512.1"/>
    </source>
</evidence>
<comment type="caution">
    <text evidence="3">The sequence shown here is derived from an EMBL/GenBank/DDBJ whole genome shotgun (WGS) entry which is preliminary data.</text>
</comment>
<dbReference type="RefSeq" id="WP_404611435.1">
    <property type="nucleotide sequence ID" value="NZ_JADIKK010000007.1"/>
</dbReference>